<proteinExistence type="predicted"/>
<reference evidence="1 2" key="1">
    <citation type="submission" date="2016-10" db="EMBL/GenBank/DDBJ databases">
        <authorList>
            <person name="de Groot N.N."/>
        </authorList>
    </citation>
    <scope>NUCLEOTIDE SEQUENCE [LARGE SCALE GENOMIC DNA]</scope>
    <source>
        <strain evidence="1 2">DSM 21650</strain>
    </source>
</reference>
<dbReference type="NCBIfam" id="TIGR02856">
    <property type="entry name" value="spore_yqfC"/>
    <property type="match status" value="1"/>
</dbReference>
<accession>A0A1H3R242</accession>
<evidence type="ECO:0000313" key="1">
    <source>
        <dbReference type="EMBL" id="SDZ19884.1"/>
    </source>
</evidence>
<dbReference type="InterPro" id="IPR022476">
    <property type="entry name" value="Spore_YabP/YqfC"/>
</dbReference>
<dbReference type="RefSeq" id="WP_091731091.1">
    <property type="nucleotide sequence ID" value="NZ_FNQE01000024.1"/>
</dbReference>
<keyword evidence="2" id="KW-1185">Reference proteome</keyword>
<dbReference type="InterPro" id="IPR022477">
    <property type="entry name" value="Spore_YqfC"/>
</dbReference>
<dbReference type="STRING" id="415015.SAMN05660462_02187"/>
<evidence type="ECO:0000313" key="2">
    <source>
        <dbReference type="Proteomes" id="UP000198625"/>
    </source>
</evidence>
<sequence>MLKRKINELKSNVSEILELPKDITLDLPKITMIGNIQLYIENHKGIIEYGSTRIRINTNGGIIRIIGKKMIIKTIITEEIIIYGEIEAVEFAQ</sequence>
<dbReference type="Pfam" id="PF07873">
    <property type="entry name" value="YabP"/>
    <property type="match status" value="1"/>
</dbReference>
<organism evidence="1 2">
    <name type="scientific">Proteiniborus ethanoligenes</name>
    <dbReference type="NCBI Taxonomy" id="415015"/>
    <lineage>
        <taxon>Bacteria</taxon>
        <taxon>Bacillati</taxon>
        <taxon>Bacillota</taxon>
        <taxon>Clostridia</taxon>
        <taxon>Eubacteriales</taxon>
        <taxon>Proteiniborus</taxon>
    </lineage>
</organism>
<gene>
    <name evidence="1" type="ORF">SAMN05660462_02187</name>
</gene>
<name>A0A1H3R242_9FIRM</name>
<dbReference type="Proteomes" id="UP000198625">
    <property type="component" value="Unassembled WGS sequence"/>
</dbReference>
<dbReference type="AlphaFoldDB" id="A0A1H3R242"/>
<protein>
    <submittedName>
        <fullName evidence="1">Sporulation protein YqfC</fullName>
    </submittedName>
</protein>
<dbReference type="EMBL" id="FNQE01000024">
    <property type="protein sequence ID" value="SDZ19884.1"/>
    <property type="molecule type" value="Genomic_DNA"/>
</dbReference>
<dbReference type="OrthoDB" id="2989236at2"/>